<evidence type="ECO:0000313" key="1">
    <source>
        <dbReference type="EMBL" id="KAF0891939.1"/>
    </source>
</evidence>
<proteinExistence type="predicted"/>
<keyword evidence="2" id="KW-1185">Reference proteome</keyword>
<dbReference type="Proteomes" id="UP000479710">
    <property type="component" value="Unassembled WGS sequence"/>
</dbReference>
<gene>
    <name evidence="1" type="ORF">E2562_011327</name>
</gene>
<dbReference type="AlphaFoldDB" id="A0A6G1BVC2"/>
<comment type="caution">
    <text evidence="1">The sequence shown here is derived from an EMBL/GenBank/DDBJ whole genome shotgun (WGS) entry which is preliminary data.</text>
</comment>
<organism evidence="1 2">
    <name type="scientific">Oryza meyeriana var. granulata</name>
    <dbReference type="NCBI Taxonomy" id="110450"/>
    <lineage>
        <taxon>Eukaryota</taxon>
        <taxon>Viridiplantae</taxon>
        <taxon>Streptophyta</taxon>
        <taxon>Embryophyta</taxon>
        <taxon>Tracheophyta</taxon>
        <taxon>Spermatophyta</taxon>
        <taxon>Magnoliopsida</taxon>
        <taxon>Liliopsida</taxon>
        <taxon>Poales</taxon>
        <taxon>Poaceae</taxon>
        <taxon>BOP clade</taxon>
        <taxon>Oryzoideae</taxon>
        <taxon>Oryzeae</taxon>
        <taxon>Oryzinae</taxon>
        <taxon>Oryza</taxon>
        <taxon>Oryza meyeriana</taxon>
    </lineage>
</organism>
<dbReference type="EMBL" id="SPHZ02000011">
    <property type="protein sequence ID" value="KAF0891939.1"/>
    <property type="molecule type" value="Genomic_DNA"/>
</dbReference>
<accession>A0A6G1BVC2</accession>
<evidence type="ECO:0000313" key="2">
    <source>
        <dbReference type="Proteomes" id="UP000479710"/>
    </source>
</evidence>
<reference evidence="1 2" key="1">
    <citation type="submission" date="2019-11" db="EMBL/GenBank/DDBJ databases">
        <title>Whole genome sequence of Oryza granulata.</title>
        <authorList>
            <person name="Li W."/>
        </authorList>
    </citation>
    <scope>NUCLEOTIDE SEQUENCE [LARGE SCALE GENOMIC DNA]</scope>
    <source>
        <strain evidence="2">cv. Menghai</strain>
        <tissue evidence="1">Leaf</tissue>
    </source>
</reference>
<name>A0A6G1BVC2_9ORYZ</name>
<sequence length="91" mass="10409">MRKMRICPSLVSTQLLQVGNTHPLSWPPRAAAAAQPAISRVEFQYQHVKDRVGRIHEFNKSRVSFTKALKKRADLTWNEQVRLLQLRGSGT</sequence>
<protein>
    <submittedName>
        <fullName evidence="1">Uncharacterized protein</fullName>
    </submittedName>
</protein>